<evidence type="ECO:0000259" key="1">
    <source>
        <dbReference type="Pfam" id="PF00582"/>
    </source>
</evidence>
<proteinExistence type="predicted"/>
<evidence type="ECO:0000313" key="4">
    <source>
        <dbReference type="Proteomes" id="UP001210925"/>
    </source>
</evidence>
<gene>
    <name evidence="2" type="ORF">HK103_002591</name>
    <name evidence="3" type="ORF">HK103_006589</name>
</gene>
<dbReference type="PANTHER" id="PTHR31964">
    <property type="entry name" value="ADENINE NUCLEOTIDE ALPHA HYDROLASES-LIKE SUPERFAMILY PROTEIN"/>
    <property type="match status" value="1"/>
</dbReference>
<feature type="domain" description="UspA" evidence="1">
    <location>
        <begin position="9"/>
        <end position="152"/>
    </location>
</feature>
<sequence>MTEEFKPDRKIFIPIDKSERSEHVIRWAKDNLIKPTDLVILFHVYKDIASEVAMIGSGAYADAIKELEEQHEKAAFQFVKSYAAIINVGHIHVKGVIIPGNPKKAIDEQIAIEKPDLIVIGKRGLGKVEQVFMGSISNHILHNSSVPVIVVPPSKE</sequence>
<dbReference type="InterPro" id="IPR006016">
    <property type="entry name" value="UspA"/>
</dbReference>
<organism evidence="2 4">
    <name type="scientific">Boothiomyces macroporosus</name>
    <dbReference type="NCBI Taxonomy" id="261099"/>
    <lineage>
        <taxon>Eukaryota</taxon>
        <taxon>Fungi</taxon>
        <taxon>Fungi incertae sedis</taxon>
        <taxon>Chytridiomycota</taxon>
        <taxon>Chytridiomycota incertae sedis</taxon>
        <taxon>Chytridiomycetes</taxon>
        <taxon>Rhizophydiales</taxon>
        <taxon>Terramycetaceae</taxon>
        <taxon>Boothiomyces</taxon>
    </lineage>
</organism>
<protein>
    <recommendedName>
        <fullName evidence="1">UspA domain-containing protein</fullName>
    </recommendedName>
</protein>
<dbReference type="Gene3D" id="3.40.50.620">
    <property type="entry name" value="HUPs"/>
    <property type="match status" value="1"/>
</dbReference>
<dbReference type="PRINTS" id="PR01438">
    <property type="entry name" value="UNVRSLSTRESS"/>
</dbReference>
<dbReference type="InterPro" id="IPR014729">
    <property type="entry name" value="Rossmann-like_a/b/a_fold"/>
</dbReference>
<dbReference type="CDD" id="cd23659">
    <property type="entry name" value="USP_At3g01520-like"/>
    <property type="match status" value="1"/>
</dbReference>
<dbReference type="SUPFAM" id="SSF52402">
    <property type="entry name" value="Adenine nucleotide alpha hydrolases-like"/>
    <property type="match status" value="1"/>
</dbReference>
<comment type="caution">
    <text evidence="2">The sequence shown here is derived from an EMBL/GenBank/DDBJ whole genome shotgun (WGS) entry which is preliminary data.</text>
</comment>
<dbReference type="Proteomes" id="UP001210925">
    <property type="component" value="Unassembled WGS sequence"/>
</dbReference>
<accession>A0AAD5Y0A2</accession>
<dbReference type="AlphaFoldDB" id="A0AAD5Y0A2"/>
<evidence type="ECO:0000313" key="3">
    <source>
        <dbReference type="EMBL" id="KAJ3255126.1"/>
    </source>
</evidence>
<evidence type="ECO:0000313" key="2">
    <source>
        <dbReference type="EMBL" id="KAJ3251191.1"/>
    </source>
</evidence>
<dbReference type="InterPro" id="IPR006015">
    <property type="entry name" value="Universal_stress_UspA"/>
</dbReference>
<reference evidence="2" key="1">
    <citation type="submission" date="2020-05" db="EMBL/GenBank/DDBJ databases">
        <title>Phylogenomic resolution of chytrid fungi.</title>
        <authorList>
            <person name="Stajich J.E."/>
            <person name="Amses K."/>
            <person name="Simmons R."/>
            <person name="Seto K."/>
            <person name="Myers J."/>
            <person name="Bonds A."/>
            <person name="Quandt C.A."/>
            <person name="Barry K."/>
            <person name="Liu P."/>
            <person name="Grigoriev I."/>
            <person name="Longcore J.E."/>
            <person name="James T.Y."/>
        </authorList>
    </citation>
    <scope>NUCLEOTIDE SEQUENCE</scope>
    <source>
        <strain evidence="2">PLAUS21</strain>
    </source>
</reference>
<dbReference type="PANTHER" id="PTHR31964:SF113">
    <property type="entry name" value="USPA DOMAIN-CONTAINING PROTEIN"/>
    <property type="match status" value="1"/>
</dbReference>
<dbReference type="EMBL" id="JADGKB010000195">
    <property type="protein sequence ID" value="KAJ3251191.1"/>
    <property type="molecule type" value="Genomic_DNA"/>
</dbReference>
<name>A0AAD5Y0A2_9FUNG</name>
<dbReference type="EMBL" id="JADGKB010000071">
    <property type="protein sequence ID" value="KAJ3255126.1"/>
    <property type="molecule type" value="Genomic_DNA"/>
</dbReference>
<keyword evidence="4" id="KW-1185">Reference proteome</keyword>
<dbReference type="Pfam" id="PF00582">
    <property type="entry name" value="Usp"/>
    <property type="match status" value="1"/>
</dbReference>